<dbReference type="GO" id="GO:0030643">
    <property type="term" value="P:intracellular phosphate ion homeostasis"/>
    <property type="evidence" value="ECO:0007669"/>
    <property type="project" value="InterPro"/>
</dbReference>
<dbReference type="PANTHER" id="PTHR42930:SF3">
    <property type="entry name" value="PHOSPHATE-SPECIFIC TRANSPORT SYSTEM ACCESSORY PROTEIN PHOU"/>
    <property type="match status" value="1"/>
</dbReference>
<dbReference type="SUPFAM" id="SSF109755">
    <property type="entry name" value="PhoU-like"/>
    <property type="match status" value="1"/>
</dbReference>
<evidence type="ECO:0000313" key="2">
    <source>
        <dbReference type="EMBL" id="KKO03461.1"/>
    </source>
</evidence>
<feature type="domain" description="PhoU" evidence="1">
    <location>
        <begin position="24"/>
        <end position="108"/>
    </location>
</feature>
<evidence type="ECO:0000259" key="1">
    <source>
        <dbReference type="Pfam" id="PF01895"/>
    </source>
</evidence>
<comment type="caution">
    <text evidence="2">The sequence shown here is derived from an EMBL/GenBank/DDBJ whole genome shotgun (WGS) entry which is preliminary data.</text>
</comment>
<protein>
    <recommendedName>
        <fullName evidence="1">PhoU domain-containing protein</fullName>
    </recommendedName>
</protein>
<dbReference type="GO" id="GO:0045936">
    <property type="term" value="P:negative regulation of phosphate metabolic process"/>
    <property type="evidence" value="ECO:0007669"/>
    <property type="project" value="InterPro"/>
</dbReference>
<organism evidence="2">
    <name type="scientific">marine sediment metagenome</name>
    <dbReference type="NCBI Taxonomy" id="412755"/>
    <lineage>
        <taxon>unclassified sequences</taxon>
        <taxon>metagenomes</taxon>
        <taxon>ecological metagenomes</taxon>
    </lineage>
</organism>
<dbReference type="AlphaFoldDB" id="A0A0F9VE76"/>
<feature type="domain" description="PhoU" evidence="1">
    <location>
        <begin position="130"/>
        <end position="208"/>
    </location>
</feature>
<reference evidence="2" key="1">
    <citation type="journal article" date="2015" name="Nature">
        <title>Complex archaea that bridge the gap between prokaryotes and eukaryotes.</title>
        <authorList>
            <person name="Spang A."/>
            <person name="Saw J.H."/>
            <person name="Jorgensen S.L."/>
            <person name="Zaremba-Niedzwiedzka K."/>
            <person name="Martijn J."/>
            <person name="Lind A.E."/>
            <person name="van Eijk R."/>
            <person name="Schleper C."/>
            <person name="Guy L."/>
            <person name="Ettema T.J."/>
        </authorList>
    </citation>
    <scope>NUCLEOTIDE SEQUENCE</scope>
</reference>
<name>A0A0F9VE76_9ZZZZ</name>
<proteinExistence type="predicted"/>
<dbReference type="EMBL" id="LAZR01000026">
    <property type="protein sequence ID" value="KKO03461.1"/>
    <property type="molecule type" value="Genomic_DNA"/>
</dbReference>
<sequence>MWKQIIQAFRHQDVIKDLSAQVGQMLDAGAWMFEQACDVLMHKAEWDAVSDPIYERDQAINGLQQDIREKVVTHLSVGNQGDLAPCLVLMSVVKDAERIGDYCKNIFEVGKFFHGSYGHRSYAEPLDQIRKDVSDLFEPTKQAFLTGDEDLARNVLDHTGSVIKQCDLIIQQLLSIDDEFPAAEAVAYVLLARHYKRVNSHLSNIATSVLSPIPLLDYLG</sequence>
<dbReference type="InterPro" id="IPR028366">
    <property type="entry name" value="PhoU"/>
</dbReference>
<dbReference type="InterPro" id="IPR026022">
    <property type="entry name" value="PhoU_dom"/>
</dbReference>
<dbReference type="Gene3D" id="1.20.58.220">
    <property type="entry name" value="Phosphate transport system protein phou homolog 2, domain 2"/>
    <property type="match status" value="1"/>
</dbReference>
<dbReference type="Pfam" id="PF01895">
    <property type="entry name" value="PhoU"/>
    <property type="match status" value="2"/>
</dbReference>
<dbReference type="PANTHER" id="PTHR42930">
    <property type="entry name" value="PHOSPHATE-SPECIFIC TRANSPORT SYSTEM ACCESSORY PROTEIN PHOU"/>
    <property type="match status" value="1"/>
</dbReference>
<accession>A0A0F9VE76</accession>
<gene>
    <name evidence="2" type="ORF">LCGC14_0093850</name>
</gene>
<dbReference type="InterPro" id="IPR038078">
    <property type="entry name" value="PhoU-like_sf"/>
</dbReference>